<dbReference type="EMBL" id="OW152830">
    <property type="protein sequence ID" value="CAH2048150.1"/>
    <property type="molecule type" value="Genomic_DNA"/>
</dbReference>
<protein>
    <recommendedName>
        <fullName evidence="8">Inorganic phosphate cotransporter</fullName>
    </recommendedName>
</protein>
<evidence type="ECO:0000256" key="4">
    <source>
        <dbReference type="ARBA" id="ARBA00023136"/>
    </source>
</evidence>
<dbReference type="InterPro" id="IPR036259">
    <property type="entry name" value="MFS_trans_sf"/>
</dbReference>
<comment type="subcellular location">
    <subcellularLocation>
        <location evidence="1">Membrane</location>
        <topology evidence="1">Multi-pass membrane protein</topology>
    </subcellularLocation>
</comment>
<dbReference type="SUPFAM" id="SSF103473">
    <property type="entry name" value="MFS general substrate transporter"/>
    <property type="match status" value="1"/>
</dbReference>
<sequence length="513" mass="56983">MATTMGSATAECSVVTKRNMDVEFLKYKFQDSCDGVITKTKFKIGVRHVQVFYMFLCSVVMGTMRGGIGIEILAIVDPARRKDSYIQIHDWDRKVQGTILSSFLFGYALMIVPAELHLRRLGDKFVITSVLLINGGLSAAMPTIVNKGGWAAMCNAHFLMGMTQACLSPVNQELLSKWLPPIERRTFGRFIDSGIYLGMVVALPIAGLLSESRLGWELLFYSQAMMTLSMAAIWGLLTATSPDEHQAVGDFEKEFIKEALACYRKKPLRKPWRSILRSKQVWAIACAHSASCSLFVFYLVDIPLYLKSMGLSLKESAQQSTLPFIALCTIYLTTAPSVNWLLKSGFLAYVFNVTYLRKLINALGAFSIVIGLNVVSNLTVEWAHLKCSVLIGILGLLGFQYSGFLENIRNSSQNYSGTLIVLTSASASVIGAAVPLFTGLIIGNELDNVRSWKIVFATLGSFYAVCNIIYTLFSGSRRPEWDDIDRNKFGYHNTIIGHEDTIQLELCEMSDKK</sequence>
<feature type="non-terminal residue" evidence="6">
    <location>
        <position position="513"/>
    </location>
</feature>
<feature type="transmembrane region" description="Helical" evidence="5">
    <location>
        <begin position="454"/>
        <end position="473"/>
    </location>
</feature>
<feature type="transmembrane region" description="Helical" evidence="5">
    <location>
        <begin position="218"/>
        <end position="237"/>
    </location>
</feature>
<feature type="transmembrane region" description="Helical" evidence="5">
    <location>
        <begin position="125"/>
        <end position="144"/>
    </location>
</feature>
<keyword evidence="2 5" id="KW-0812">Transmembrane</keyword>
<organism evidence="6 7">
    <name type="scientific">Iphiclides podalirius</name>
    <name type="common">scarce swallowtail</name>
    <dbReference type="NCBI Taxonomy" id="110791"/>
    <lineage>
        <taxon>Eukaryota</taxon>
        <taxon>Metazoa</taxon>
        <taxon>Ecdysozoa</taxon>
        <taxon>Arthropoda</taxon>
        <taxon>Hexapoda</taxon>
        <taxon>Insecta</taxon>
        <taxon>Pterygota</taxon>
        <taxon>Neoptera</taxon>
        <taxon>Endopterygota</taxon>
        <taxon>Lepidoptera</taxon>
        <taxon>Glossata</taxon>
        <taxon>Ditrysia</taxon>
        <taxon>Papilionoidea</taxon>
        <taxon>Papilionidae</taxon>
        <taxon>Papilioninae</taxon>
        <taxon>Iphiclides</taxon>
    </lineage>
</organism>
<keyword evidence="4 5" id="KW-0472">Membrane</keyword>
<keyword evidence="3 5" id="KW-1133">Transmembrane helix</keyword>
<evidence type="ECO:0000313" key="7">
    <source>
        <dbReference type="Proteomes" id="UP000837857"/>
    </source>
</evidence>
<dbReference type="PANTHER" id="PTHR11662">
    <property type="entry name" value="SOLUTE CARRIER FAMILY 17"/>
    <property type="match status" value="1"/>
</dbReference>
<gene>
    <name evidence="6" type="ORF">IPOD504_LOCUS5936</name>
</gene>
<feature type="transmembrane region" description="Helical" evidence="5">
    <location>
        <begin position="354"/>
        <end position="376"/>
    </location>
</feature>
<evidence type="ECO:0000256" key="3">
    <source>
        <dbReference type="ARBA" id="ARBA00022989"/>
    </source>
</evidence>
<dbReference type="InterPro" id="IPR011701">
    <property type="entry name" value="MFS"/>
</dbReference>
<feature type="transmembrane region" description="Helical" evidence="5">
    <location>
        <begin position="95"/>
        <end position="113"/>
    </location>
</feature>
<proteinExistence type="predicted"/>
<accession>A0ABN8I4F7</accession>
<evidence type="ECO:0000256" key="1">
    <source>
        <dbReference type="ARBA" id="ARBA00004141"/>
    </source>
</evidence>
<evidence type="ECO:0000313" key="6">
    <source>
        <dbReference type="EMBL" id="CAH2048150.1"/>
    </source>
</evidence>
<feature type="transmembrane region" description="Helical" evidence="5">
    <location>
        <begin position="187"/>
        <end position="206"/>
    </location>
</feature>
<dbReference type="Pfam" id="PF07690">
    <property type="entry name" value="MFS_1"/>
    <property type="match status" value="1"/>
</dbReference>
<reference evidence="6" key="1">
    <citation type="submission" date="2022-03" db="EMBL/GenBank/DDBJ databases">
        <authorList>
            <person name="Martin H S."/>
        </authorList>
    </citation>
    <scope>NUCLEOTIDE SEQUENCE</scope>
</reference>
<feature type="transmembrane region" description="Helical" evidence="5">
    <location>
        <begin position="320"/>
        <end position="342"/>
    </location>
</feature>
<feature type="transmembrane region" description="Helical" evidence="5">
    <location>
        <begin position="51"/>
        <end position="75"/>
    </location>
</feature>
<name>A0ABN8I4F7_9NEOP</name>
<keyword evidence="7" id="KW-1185">Reference proteome</keyword>
<feature type="transmembrane region" description="Helical" evidence="5">
    <location>
        <begin position="382"/>
        <end position="399"/>
    </location>
</feature>
<dbReference type="InterPro" id="IPR050382">
    <property type="entry name" value="MFS_Na/Anion_cotransporter"/>
</dbReference>
<dbReference type="Gene3D" id="1.20.1250.20">
    <property type="entry name" value="MFS general substrate transporter like domains"/>
    <property type="match status" value="1"/>
</dbReference>
<feature type="transmembrane region" description="Helical" evidence="5">
    <location>
        <begin position="419"/>
        <end position="442"/>
    </location>
</feature>
<dbReference type="PANTHER" id="PTHR11662:SF280">
    <property type="entry name" value="FI21844P1-RELATED"/>
    <property type="match status" value="1"/>
</dbReference>
<evidence type="ECO:0000256" key="2">
    <source>
        <dbReference type="ARBA" id="ARBA00022692"/>
    </source>
</evidence>
<evidence type="ECO:0008006" key="8">
    <source>
        <dbReference type="Google" id="ProtNLM"/>
    </source>
</evidence>
<feature type="transmembrane region" description="Helical" evidence="5">
    <location>
        <begin position="281"/>
        <end position="300"/>
    </location>
</feature>
<evidence type="ECO:0000256" key="5">
    <source>
        <dbReference type="SAM" id="Phobius"/>
    </source>
</evidence>
<dbReference type="Proteomes" id="UP000837857">
    <property type="component" value="Chromosome 18"/>
</dbReference>